<feature type="compositionally biased region" description="Low complexity" evidence="9">
    <location>
        <begin position="2645"/>
        <end position="2655"/>
    </location>
</feature>
<feature type="compositionally biased region" description="Basic residues" evidence="9">
    <location>
        <begin position="1634"/>
        <end position="1645"/>
    </location>
</feature>
<feature type="region of interest" description="Disordered" evidence="9">
    <location>
        <begin position="2550"/>
        <end position="2573"/>
    </location>
</feature>
<feature type="compositionally biased region" description="Basic residues" evidence="9">
    <location>
        <begin position="2034"/>
        <end position="2044"/>
    </location>
</feature>
<feature type="compositionally biased region" description="Acidic residues" evidence="9">
    <location>
        <begin position="1587"/>
        <end position="1598"/>
    </location>
</feature>
<feature type="compositionally biased region" description="Basic and acidic residues" evidence="9">
    <location>
        <begin position="2966"/>
        <end position="2982"/>
    </location>
</feature>
<feature type="compositionally biased region" description="Pro residues" evidence="9">
    <location>
        <begin position="558"/>
        <end position="574"/>
    </location>
</feature>
<dbReference type="PROSITE" id="PS50868">
    <property type="entry name" value="POST_SET"/>
    <property type="match status" value="1"/>
</dbReference>
<feature type="compositionally biased region" description="Basic residues" evidence="9">
    <location>
        <begin position="2663"/>
        <end position="2687"/>
    </location>
</feature>
<feature type="compositionally biased region" description="Polar residues" evidence="9">
    <location>
        <begin position="2517"/>
        <end position="2532"/>
    </location>
</feature>
<feature type="region of interest" description="Disordered" evidence="9">
    <location>
        <begin position="4706"/>
        <end position="4800"/>
    </location>
</feature>
<feature type="compositionally biased region" description="Basic and acidic residues" evidence="9">
    <location>
        <begin position="4752"/>
        <end position="4761"/>
    </location>
</feature>
<evidence type="ECO:0000256" key="5">
    <source>
        <dbReference type="ARBA" id="ARBA00022679"/>
    </source>
</evidence>
<feature type="compositionally biased region" description="Low complexity" evidence="9">
    <location>
        <begin position="517"/>
        <end position="537"/>
    </location>
</feature>
<feature type="region of interest" description="Disordered" evidence="9">
    <location>
        <begin position="3517"/>
        <end position="3537"/>
    </location>
</feature>
<feature type="region of interest" description="Disordered" evidence="9">
    <location>
        <begin position="2585"/>
        <end position="2983"/>
    </location>
</feature>
<feature type="compositionally biased region" description="Basic and acidic residues" evidence="9">
    <location>
        <begin position="161"/>
        <end position="172"/>
    </location>
</feature>
<feature type="compositionally biased region" description="Basic and acidic residues" evidence="9">
    <location>
        <begin position="1572"/>
        <end position="1586"/>
    </location>
</feature>
<feature type="compositionally biased region" description="Pro residues" evidence="9">
    <location>
        <begin position="538"/>
        <end position="547"/>
    </location>
</feature>
<feature type="compositionally biased region" description="Basic and acidic residues" evidence="9">
    <location>
        <begin position="4779"/>
        <end position="4791"/>
    </location>
</feature>
<feature type="compositionally biased region" description="Acidic residues" evidence="9">
    <location>
        <begin position="4769"/>
        <end position="4778"/>
    </location>
</feature>
<feature type="compositionally biased region" description="Basic and acidic residues" evidence="9">
    <location>
        <begin position="1129"/>
        <end position="1249"/>
    </location>
</feature>
<feature type="compositionally biased region" description="Basic and acidic residues" evidence="9">
    <location>
        <begin position="1464"/>
        <end position="1474"/>
    </location>
</feature>
<feature type="compositionally biased region" description="Low complexity" evidence="9">
    <location>
        <begin position="2107"/>
        <end position="2123"/>
    </location>
</feature>
<feature type="compositionally biased region" description="Basic and acidic residues" evidence="9">
    <location>
        <begin position="2888"/>
        <end position="2911"/>
    </location>
</feature>
<feature type="compositionally biased region" description="Basic residues" evidence="9">
    <location>
        <begin position="3696"/>
        <end position="3731"/>
    </location>
</feature>
<keyword evidence="14" id="KW-1185">Reference proteome</keyword>
<feature type="compositionally biased region" description="Low complexity" evidence="9">
    <location>
        <begin position="2954"/>
        <end position="2964"/>
    </location>
</feature>
<feature type="compositionally biased region" description="Gly residues" evidence="9">
    <location>
        <begin position="318"/>
        <end position="328"/>
    </location>
</feature>
<feature type="compositionally biased region" description="Basic and acidic residues" evidence="9">
    <location>
        <begin position="2199"/>
        <end position="2209"/>
    </location>
</feature>
<feature type="compositionally biased region" description="Basic and acidic residues" evidence="9">
    <location>
        <begin position="2083"/>
        <end position="2103"/>
    </location>
</feature>
<dbReference type="PANTHER" id="PTHR46711:SF1">
    <property type="entry name" value="HISTONE-LYSINE N-METHYLTRANSFERASE SETD2"/>
    <property type="match status" value="1"/>
</dbReference>
<dbReference type="InterPro" id="IPR044437">
    <property type="entry name" value="SETD2/Set2_SET"/>
</dbReference>
<dbReference type="PANTHER" id="PTHR46711">
    <property type="entry name" value="HISTONE-LYSINE N-METHYLTRANSFERASE SETD2"/>
    <property type="match status" value="1"/>
</dbReference>
<dbReference type="SMART" id="SM00570">
    <property type="entry name" value="AWS"/>
    <property type="match status" value="1"/>
</dbReference>
<feature type="compositionally biased region" description="Polar residues" evidence="9">
    <location>
        <begin position="2133"/>
        <end position="2146"/>
    </location>
</feature>
<feature type="region of interest" description="Disordered" evidence="9">
    <location>
        <begin position="2240"/>
        <end position="2272"/>
    </location>
</feature>
<feature type="compositionally biased region" description="Basic and acidic residues" evidence="9">
    <location>
        <begin position="991"/>
        <end position="1028"/>
    </location>
</feature>
<dbReference type="PROSITE" id="PS50280">
    <property type="entry name" value="SET"/>
    <property type="match status" value="1"/>
</dbReference>
<keyword evidence="5" id="KW-0808">Transferase</keyword>
<feature type="compositionally biased region" description="Basic and acidic residues" evidence="9">
    <location>
        <begin position="1261"/>
        <end position="1274"/>
    </location>
</feature>
<feature type="compositionally biased region" description="Low complexity" evidence="9">
    <location>
        <begin position="4656"/>
        <end position="4685"/>
    </location>
</feature>
<feature type="region of interest" description="Disordered" evidence="9">
    <location>
        <begin position="124"/>
        <end position="718"/>
    </location>
</feature>
<feature type="domain" description="SET" evidence="10">
    <location>
        <begin position="4289"/>
        <end position="4406"/>
    </location>
</feature>
<dbReference type="PROSITE" id="PS51215">
    <property type="entry name" value="AWS"/>
    <property type="match status" value="1"/>
</dbReference>
<feature type="compositionally biased region" description="Polar residues" evidence="9">
    <location>
        <begin position="600"/>
        <end position="618"/>
    </location>
</feature>
<keyword evidence="3" id="KW-0158">Chromosome</keyword>
<evidence type="ECO:0000256" key="7">
    <source>
        <dbReference type="ARBA" id="ARBA00023242"/>
    </source>
</evidence>
<feature type="compositionally biased region" description="Basic and acidic residues" evidence="9">
    <location>
        <begin position="1351"/>
        <end position="1372"/>
    </location>
</feature>
<feature type="compositionally biased region" description="Basic and acidic residues" evidence="9">
    <location>
        <begin position="1997"/>
        <end position="2010"/>
    </location>
</feature>
<feature type="region of interest" description="Disordered" evidence="9">
    <location>
        <begin position="3079"/>
        <end position="3104"/>
    </location>
</feature>
<feature type="compositionally biased region" description="Basic and acidic residues" evidence="9">
    <location>
        <begin position="3626"/>
        <end position="3679"/>
    </location>
</feature>
<keyword evidence="8" id="KW-0175">Coiled coil</keyword>
<feature type="compositionally biased region" description="Gly residues" evidence="9">
    <location>
        <begin position="282"/>
        <end position="306"/>
    </location>
</feature>
<evidence type="ECO:0000259" key="11">
    <source>
        <dbReference type="PROSITE" id="PS50868"/>
    </source>
</evidence>
<feature type="compositionally biased region" description="Polar residues" evidence="9">
    <location>
        <begin position="2872"/>
        <end position="2887"/>
    </location>
</feature>
<dbReference type="EMBL" id="JAIWYP010000010">
    <property type="protein sequence ID" value="KAH3751882.1"/>
    <property type="molecule type" value="Genomic_DNA"/>
</dbReference>
<feature type="compositionally biased region" description="Basic and acidic residues" evidence="9">
    <location>
        <begin position="1497"/>
        <end position="1522"/>
    </location>
</feature>
<feature type="compositionally biased region" description="Basic and acidic residues" evidence="9">
    <location>
        <begin position="3796"/>
        <end position="3814"/>
    </location>
</feature>
<feature type="compositionally biased region" description="Basic and acidic residues" evidence="9">
    <location>
        <begin position="2840"/>
        <end position="2863"/>
    </location>
</feature>
<feature type="region of interest" description="Disordered" evidence="9">
    <location>
        <begin position="2451"/>
        <end position="2532"/>
    </location>
</feature>
<feature type="region of interest" description="Disordered" evidence="9">
    <location>
        <begin position="4653"/>
        <end position="4690"/>
    </location>
</feature>
<keyword evidence="6" id="KW-0949">S-adenosyl-L-methionine</keyword>
<feature type="compositionally biased region" description="Low complexity" evidence="9">
    <location>
        <begin position="2174"/>
        <end position="2193"/>
    </location>
</feature>
<evidence type="ECO:0000256" key="3">
    <source>
        <dbReference type="ARBA" id="ARBA00022454"/>
    </source>
</evidence>
<sequence length="4800" mass="542543">MSDDAMDVDETGSMEIESGGGDGQAWENKPSDLDTLTATSLGMKIPPREYSGQRKQSVDTEPEPSKDLETLTATSLGMKIPPPEYSGRRQQSIDTETELSEETRKKKGAEDLISELVYSTRKATAKVEKKSRFTEATETKNKFLSGDSGEHDVESAITPNEEVREVKSGPKERKTRITGPIDDDQSKDRNSRITGPIELDDDRSRDRKSRITGPIELDDDRSRERKSRITGPIELDDDPSEGFGPRGRGRIPGLLELEEHGPKGRGRGGRPPPDFDDSGFSEGFGPGGPGNRGRGMGPWRGRGGPRGRGDFHGEGADRGWGGRGGGGRGRPRFGKYRYPDDFDDEDFDDDSYGGPDDFDHEPMPGPTHGRGGRGGFHGDDGDWGPPHREDFHGGPHRGPFGHGPGGGGPPGQFGPGQGWNDGPPRGNFGPPDGGNQGPPPGLLGYAPNQQGGFGGPGPGPMGPGPMGPQQMGPQQMGFGPQMGGGPGMPGPVGPGHGFGPTGPPGFPPQGPPTSGYQQQGPPGMGPPGMFQPPGNFNPMPPQGPPPTFSGEMFNPNQAPIPPSFPSIPPPPIPQIPTAQQHSADILIAQGMNPDLAKILGQNTSSYQQNRPASESGTPKSKKKKKKGKSQASDDVNESFSLLPMSIPLPDVPLPPEPKKKKKKHKKDKDLENVMFPPLPAVEDLKVEGPAPKPASPQTSDDALSTGYNNTSVAVQQPIGEISQQPVSYNQGTGIANQPFTEYQALATNQQSVVIDLQQQQAGIPMQALMSGSVPQGVQAPQAHVRRSRFDPNWVPPTSASTQVGFPAPPTLTQPFANEPNSVDIAQQSVPNEEILVDNQGPGIGEIDTLKAPMEYQSSGENSDKAVVGENSDRILSREDSAFDLTPKEPVTAAQLLEKFKQKKQIKGDSRTELTKFPVALPQPIITKPVVQEDDKSNQQSQVSNKNLFANLTIRKLKQIEAEQEEEEKQALTTLPADPVLTSTPSEPTENVSEKFKETSKPKELEIRKRSESRSKESKIRKRSESKSKESRRKSRSASKDRKPRHVKSISRDRSRSRERKRRDRRSRSRGKRSRSRDRSRSYTRRRRSRSRERSKSFGRSRGRFGRSRDRSKSFERSRGRRSRSRNRSKSFERSKRSVSADRKKSISPKRRDKENSKKNDRTNETDVKVRASGSRERSRIKEKSQERRSKDRDRQRDKSLDRRSESKQPDKKLTKERESTAKRDKSARKSLEKKEGSEKREKRQKKESSSNDSSSSDSSDDDRKQGRNVKEKVNIESVETSSGIGNEAAKKTSSQKADSAKEQAKENGTELRSAETKEEMEVEGPALPQNLSKHEDDMKEEGEVSDVSPQETEKEIFPIEKTDTTQKARDNSEESEQEERELRKYSKKHQKRSEKRDKTRNEENIESDSDDDTKRKIKLLKKNVTEDDSRQTRKEKDSEKANRTERTTKNYATDSKPLQRKSTGKIDSDNENRRKPMRSPSYEEDSDANTRSRNIPKSRDRRQDRESIEVDAIKAAKSKWDSGSESGDNYMKDHNEELPIPKSAELKRVEKPSTSRIEKIDIDISKINQMKLLDKILKKQKQKLESEESSDESSDDDLQPFKKKKDSGKSKKKNKKDKKKKMKSDSESEEEKPKKKKKTKKKKKSRVEESDDDVDITSKKKKKSKHATSDESEDSEYEKRRHKKTDIKEKGSKKKPRNEQYSDESEPETNKRKEKERAKERNKQPISLEETIPRKKKMKTYENASDDDDIRLRKIRQKHQSDSDDNVEHTERRRLKKDTSKKQGKDDKVKAFKESSESESDDMAKMKLKRHNKKERDNESSETEMHVKKHGSEGKIKSAETKKSKSMKTRSSNRSEESDEETHESKIRSTDKRQRQRLKKTSRKEESFEASSDEDDIKAIKSKKKTIDVDDNEQEPVRKARKGHIDSDEDIIERSARKKSYERTVKVSKERSLGSKRSISREDDKYLQTSITEKKPKRNHSDGSKSKSRSPSRNKIQKLEKVKQRSDSHSASDINIKSRRGQMSDDSSEEEKSTKKKLSKVKKTSSRDSKSGEEEIIYKKKQEEKEAIDTTLDRNTRAKRHKHEESDDDYRTRKKRIDTEQSPKHYSSSSSADSSSDGSSSNESDSEFETKQSKYATGQKNVQAGTSLKMRLVPGTPMEKNVDIDIDEKKMEIQENTTTTTTKSAQTSQTEKQITNTEGKGDAYTDSKAKKNFKSAQEMESSIRSEDLLAPDVLCSEETKDLKENKNIDPLANRQDTNLENSQKKSKKEENLSELYDPFEGMSSDSDIDNNLVLPTAKTITAGASVKEPVINTAQQGTPSMNASYKFTAPHMIPQLEVDTFQQKANLPTSIYPTILPVPPAVSSSITGISNTQLGVPDKQLDINLKDIKEDRSVIKQVIVKTIIPGRKRQEINVKKSRWDTGKAPPEGELYDPFAIDSDSEEDLIEPNANNQKSLHQERLISVPESVNNVKADERKREVNKPAEKKSETSVQQMAPLSVPKIAGSQVSQSGEEEKSLTNLDSKSTPESQNKITMKLAVGRKVIGKSAITADDVDDADTISSVSNLPKLKLPKPSEDLSVLMSIAGPAIVPVGKPKDKRLTLSSTRRSSSSERNMSPKKDKSRDRKSKSPEKRKSRSRSGDKKIHSSLTDNSSSSSDSEENKSGRKGRRSRSKDKRNRSRDRRSRSKGRSSSEDRSRSKGQRSGSKSRRSKSRERRRKGSRERRSRSKDRRRSRSKERKKSRSKERKRSRSRERKRSRSRERKRNRSKERKKSKSKERKRSRSKERKRSRSNDNNKYKSDEGSKSKENTQSKSNDKTGDKADRSVDTDLNEKNHLMTFETIKTDEKREISKDRDLPIPKTWEQEKTDEELSGNAKQLQGNSEVDCSSEPQKENVKSKESSPEDSNWNRENARPRSISPTEHPSIYRQELRRSPERERSESSGRSHAKENKRSICSSSKSSSSSSESDTEKDSIQLERDLHIENKCTSSNMNTLVIKSKEDDIKSKTEVHTTFNESIQVLKTTSYKNNSINSTKSFDDPNAQNGIPSNVENLIIPLPQSNSGLSFEPAAMKVVIKDDKGGLLKNNVESDSRDKTYNKTTDSNEHGTKTLVNIKSVREDDDTDVNQSEDSSPKKIYDVLIVPKKLTRRQAAEAKIVLPPVMSKSMPVRGKRSREASNLGLAEFAVDKAESDEEIYDVGKKRHRKQDNESSCFDGKEPVYESISIVRKDNEEEFDVVPTEKVQDILVRPINIDENKNTLPLIYADPEGKDVQTNPVSGSNEIGVVDMDLENSNSPPNIEIIQSSSFENVLSEQKLSETVNKGIQIQNTQSNVSEANDEKKSFSLKLTSQVLKKSQKLEDIFDTDSDKKPIKPLQKIKPLPFTPPGFPKPAKIVVTTAIATSFKPLNTEASEIVSEQSTLVENIGSTSNLETHSSDNALSLSLTSENADTNASFPNPVREVEPPNIKVVLSDVSKLSQISPEQIGKAIQVIGQENLRRIEVLKRESARVTQGRNIEVLSKTRGTFTTDSTSGQEFSQMHPSNSYQAIGEEEELQRLENEKEQLLSMLQEGENSETGVQLSVVDRYDAGEKGDRSKTYRENDDFQRYGDREKDSKGKNKTDQARRSSTSYRNRQDDLEDGHERYDRRSSRGDKKESKEDKGRDGDEYSGKMSNRDRSRDRENSRDKQKRRTSRDEDRYDNRSRRRHSRSRSWSRDRSRRSRSRTKRSRSRNKSRERRSRSLDRRRDRRSRSLERRRRSRSRERIRRSRSKDRRSHSRDHRSRSRERNRRRRTRSKSRSKERKPKDKGDRNKEKEDKSKQSALEKFEKELAEKKKILLQPVVPTAQQTVQVDQTQILTYDQQQYLAMQGHFGSIDPNTGQYLPQPYPNQPQQSLPMPPFQQMPGMPEQQFPPGFHGMMQPMIPPQHMQHGGQFFPEPLLVPQYYPDGSMPVPSFDQHPIECAPFSGHGGQPFQPDMFTNNSGMEGNFMPQEHHGGYDNGYMGQGNKGNESNAFMEGQFRWPPGNQRKVRRRTNEQYVEARREEPLDVHPLEKMKRGIGGPGMPGFPIVKMPVHSFERQDSSGSSKQSSPVVRTPPIVPLMDIKVEPPYLGYQKAEIPVEDQSSKLLKAEILEKFEEPLEDSSQDESQTRTPPQPSEDLSESDSGVGKAMKVKSRWRRASEAETPPPPPPPPCRRKYFGPGGTVSEKLESDRTEEDIPLLFDLIAENEYLAERKRSKQMREVRRMVCDCTTSRDDREMGYDACGEDCLNRMLFIECGSKCPCGEHCTNKRFQSKQNAKVCPFKTDWKGHGLQAVEDLQPGQFVMEYVGEVLDYPMFKKRSKQYSRAGQQHFYFMAINPEEIIDATYKGNISRFINHSCDPNCETQKWTVNGVLRVGFFVRKPVKKGEEITFDYKYEVYGKEAQKCFCGTSVCRGWLGGDKKMELRSTRRATSQDEQERRRAELFDDSDKLEEEIERMSELEQGLRNKTDVLNICRLMVRAEDPEHRMQILQVLENTTEPACLRLFLDYHGLSLLWCWMADLKEQVSDLKLIILKILKKLPITNKTMLVDSKILDMVTKWSETVEGSLGTLESLKMAAKWSAGQGLDSMDSLTTEATMDTTDNTEDDSETFVQTIPVLSLKNPVSILAAIGKKSVKKTVKFADVESSSDNESRASASENENPTESVESDVSSSSNTIVTPRRSLRRRVLAKDAAPIVRKPEEEEAATEDVTQSADADSSTENHYKTGEGTLSGDVQTGEVIGEHEEKVHTETTMQIADELENLEEKDEAGTSDDKLERRRPYQTRRVRS</sequence>
<evidence type="ECO:0000256" key="2">
    <source>
        <dbReference type="ARBA" id="ARBA00004286"/>
    </source>
</evidence>
<feature type="compositionally biased region" description="Basic and acidic residues" evidence="9">
    <location>
        <begin position="2614"/>
        <end position="2643"/>
    </location>
</feature>
<feature type="compositionally biased region" description="Basic residues" evidence="9">
    <location>
        <begin position="3747"/>
        <end position="3795"/>
    </location>
</feature>
<feature type="compositionally biased region" description="Basic residues" evidence="9">
    <location>
        <begin position="2704"/>
        <end position="2788"/>
    </location>
</feature>
<feature type="domain" description="Post-SET" evidence="11">
    <location>
        <begin position="4413"/>
        <end position="4429"/>
    </location>
</feature>
<feature type="compositionally biased region" description="Basic and acidic residues" evidence="9">
    <location>
        <begin position="2160"/>
        <end position="2173"/>
    </location>
</feature>
<keyword evidence="4" id="KW-0489">Methyltransferase</keyword>
<keyword evidence="7" id="KW-0539">Nucleus</keyword>
<feature type="compositionally biased region" description="Basic and acidic residues" evidence="9">
    <location>
        <begin position="1708"/>
        <end position="1723"/>
    </location>
</feature>
<dbReference type="Proteomes" id="UP000828390">
    <property type="component" value="Unassembled WGS sequence"/>
</dbReference>
<name>A0A9D4DPQ0_DREPO</name>
<feature type="domain" description="AWS" evidence="12">
    <location>
        <begin position="4234"/>
        <end position="4287"/>
    </location>
</feature>
<feature type="compositionally biased region" description="Pro residues" evidence="9">
    <location>
        <begin position="501"/>
        <end position="511"/>
    </location>
</feature>
<feature type="compositionally biased region" description="Basic and acidic residues" evidence="9">
    <location>
        <begin position="1530"/>
        <end position="1564"/>
    </location>
</feature>
<feature type="region of interest" description="Disordered" evidence="9">
    <location>
        <begin position="3563"/>
        <end position="3814"/>
    </location>
</feature>
<comment type="caution">
    <text evidence="13">The sequence shown here is derived from an EMBL/GenBank/DDBJ whole genome shotgun (WGS) entry which is preliminary data.</text>
</comment>
<dbReference type="CDD" id="cd19172">
    <property type="entry name" value="SET_SETD2"/>
    <property type="match status" value="1"/>
</dbReference>
<feature type="region of interest" description="Disordered" evidence="9">
    <location>
        <begin position="961"/>
        <end position="2227"/>
    </location>
</feature>
<dbReference type="GO" id="GO:0005634">
    <property type="term" value="C:nucleus"/>
    <property type="evidence" value="ECO:0007669"/>
    <property type="project" value="UniProtKB-SubCell"/>
</dbReference>
<feature type="compositionally biased region" description="Basic and acidic residues" evidence="9">
    <location>
        <begin position="125"/>
        <end position="141"/>
    </location>
</feature>
<dbReference type="InterPro" id="IPR046341">
    <property type="entry name" value="SET_dom_sf"/>
</dbReference>
<dbReference type="GO" id="GO:0005694">
    <property type="term" value="C:chromosome"/>
    <property type="evidence" value="ECO:0007669"/>
    <property type="project" value="UniProtKB-SubCell"/>
</dbReference>
<evidence type="ECO:0000256" key="8">
    <source>
        <dbReference type="SAM" id="Coils"/>
    </source>
</evidence>
<dbReference type="GO" id="GO:0010468">
    <property type="term" value="P:regulation of gene expression"/>
    <property type="evidence" value="ECO:0007669"/>
    <property type="project" value="TreeGrafter"/>
</dbReference>
<dbReference type="InterPro" id="IPR042294">
    <property type="entry name" value="SETD2_animal"/>
</dbReference>
<gene>
    <name evidence="13" type="ORF">DPMN_186487</name>
</gene>
<evidence type="ECO:0000313" key="14">
    <source>
        <dbReference type="Proteomes" id="UP000828390"/>
    </source>
</evidence>
<dbReference type="InterPro" id="IPR006560">
    <property type="entry name" value="AWS_dom"/>
</dbReference>
<reference evidence="13" key="2">
    <citation type="submission" date="2020-11" db="EMBL/GenBank/DDBJ databases">
        <authorList>
            <person name="McCartney M.A."/>
            <person name="Auch B."/>
            <person name="Kono T."/>
            <person name="Mallez S."/>
            <person name="Becker A."/>
            <person name="Gohl D.M."/>
            <person name="Silverstein K.A.T."/>
            <person name="Koren S."/>
            <person name="Bechman K.B."/>
            <person name="Herman A."/>
            <person name="Abrahante J.E."/>
            <person name="Garbe J."/>
        </authorList>
    </citation>
    <scope>NUCLEOTIDE SEQUENCE</scope>
    <source>
        <strain evidence="13">Duluth1</strain>
        <tissue evidence="13">Whole animal</tissue>
    </source>
</reference>
<feature type="compositionally biased region" description="Polar residues" evidence="9">
    <location>
        <begin position="937"/>
        <end position="948"/>
    </location>
</feature>
<feature type="compositionally biased region" description="Basic and acidic residues" evidence="9">
    <location>
        <begin position="3578"/>
        <end position="3618"/>
    </location>
</feature>
<protein>
    <submittedName>
        <fullName evidence="13">Uncharacterized protein</fullName>
    </submittedName>
</protein>
<feature type="compositionally biased region" description="Basic and acidic residues" evidence="9">
    <location>
        <begin position="2471"/>
        <end position="2488"/>
    </location>
</feature>
<feature type="region of interest" description="Disordered" evidence="9">
    <location>
        <begin position="2415"/>
        <end position="2434"/>
    </location>
</feature>
<feature type="compositionally biased region" description="Basic residues" evidence="9">
    <location>
        <begin position="1056"/>
        <end position="1105"/>
    </location>
</feature>
<dbReference type="InterPro" id="IPR003616">
    <property type="entry name" value="Post-SET_dom"/>
</dbReference>
<feature type="compositionally biased region" description="Basic and acidic residues" evidence="9">
    <location>
        <begin position="3686"/>
        <end position="3695"/>
    </location>
</feature>
<dbReference type="SMART" id="SM00508">
    <property type="entry name" value="PostSET"/>
    <property type="match status" value="1"/>
</dbReference>
<feature type="compositionally biased region" description="Gly residues" evidence="9">
    <location>
        <begin position="400"/>
        <end position="419"/>
    </location>
</feature>
<feature type="compositionally biased region" description="Polar residues" evidence="9">
    <location>
        <begin position="630"/>
        <end position="639"/>
    </location>
</feature>
<feature type="compositionally biased region" description="Basic and acidic residues" evidence="9">
    <location>
        <begin position="1915"/>
        <end position="1966"/>
    </location>
</feature>
<feature type="compositionally biased region" description="Basic and acidic residues" evidence="9">
    <location>
        <begin position="1759"/>
        <end position="1796"/>
    </location>
</feature>
<feature type="compositionally biased region" description="Basic and acidic residues" evidence="9">
    <location>
        <begin position="1394"/>
        <end position="1403"/>
    </location>
</feature>
<evidence type="ECO:0000313" key="13">
    <source>
        <dbReference type="EMBL" id="KAH3751882.1"/>
    </source>
</evidence>
<dbReference type="Pfam" id="PF17907">
    <property type="entry name" value="AWS"/>
    <property type="match status" value="1"/>
</dbReference>
<evidence type="ECO:0000256" key="1">
    <source>
        <dbReference type="ARBA" id="ARBA00004123"/>
    </source>
</evidence>
<feature type="compositionally biased region" description="Basic and acidic residues" evidence="9">
    <location>
        <begin position="2045"/>
        <end position="2076"/>
    </location>
</feature>
<evidence type="ECO:0000256" key="9">
    <source>
        <dbReference type="SAM" id="MobiDB-lite"/>
    </source>
</evidence>
<dbReference type="Pfam" id="PF00856">
    <property type="entry name" value="SET"/>
    <property type="match status" value="1"/>
</dbReference>
<evidence type="ECO:0000256" key="6">
    <source>
        <dbReference type="ARBA" id="ARBA00022691"/>
    </source>
</evidence>
<feature type="compositionally biased region" description="Polar residues" evidence="9">
    <location>
        <begin position="980"/>
        <end position="990"/>
    </location>
</feature>
<feature type="compositionally biased region" description="Basic residues" evidence="9">
    <location>
        <begin position="1118"/>
        <end position="1128"/>
    </location>
</feature>
<feature type="compositionally biased region" description="Polar residues" evidence="9">
    <location>
        <begin position="695"/>
        <end position="714"/>
    </location>
</feature>
<feature type="compositionally biased region" description="Basic and acidic residues" evidence="9">
    <location>
        <begin position="3732"/>
        <end position="3746"/>
    </location>
</feature>
<dbReference type="Gene3D" id="2.170.270.10">
    <property type="entry name" value="SET domain"/>
    <property type="match status" value="1"/>
</dbReference>
<feature type="compositionally biased region" description="Basic residues" evidence="9">
    <location>
        <begin position="619"/>
        <end position="628"/>
    </location>
</feature>
<feature type="compositionally biased region" description="Basic residues" evidence="9">
    <location>
        <begin position="1601"/>
        <end position="1622"/>
    </location>
</feature>
<feature type="compositionally biased region" description="Pro residues" evidence="9">
    <location>
        <begin position="457"/>
        <end position="466"/>
    </location>
</feature>
<feature type="compositionally biased region" description="Basic and acidic residues" evidence="9">
    <location>
        <begin position="1814"/>
        <end position="1843"/>
    </location>
</feature>
<dbReference type="SUPFAM" id="SSF82199">
    <property type="entry name" value="SET domain"/>
    <property type="match status" value="1"/>
</dbReference>
<feature type="compositionally biased region" description="Basic residues" evidence="9">
    <location>
        <begin position="1986"/>
        <end position="1996"/>
    </location>
</feature>
<feature type="compositionally biased region" description="Low complexity" evidence="9">
    <location>
        <begin position="467"/>
        <end position="479"/>
    </location>
</feature>
<dbReference type="GO" id="GO:0032259">
    <property type="term" value="P:methylation"/>
    <property type="evidence" value="ECO:0007669"/>
    <property type="project" value="UniProtKB-KW"/>
</dbReference>
<dbReference type="GO" id="GO:0046975">
    <property type="term" value="F:histone H3K36 methyltransferase activity"/>
    <property type="evidence" value="ECO:0007669"/>
    <property type="project" value="InterPro"/>
</dbReference>
<organism evidence="13 14">
    <name type="scientific">Dreissena polymorpha</name>
    <name type="common">Zebra mussel</name>
    <name type="synonym">Mytilus polymorpha</name>
    <dbReference type="NCBI Taxonomy" id="45954"/>
    <lineage>
        <taxon>Eukaryota</taxon>
        <taxon>Metazoa</taxon>
        <taxon>Spiralia</taxon>
        <taxon>Lophotrochozoa</taxon>
        <taxon>Mollusca</taxon>
        <taxon>Bivalvia</taxon>
        <taxon>Autobranchia</taxon>
        <taxon>Heteroconchia</taxon>
        <taxon>Euheterodonta</taxon>
        <taxon>Imparidentia</taxon>
        <taxon>Neoheterodontei</taxon>
        <taxon>Myida</taxon>
        <taxon>Dreissenoidea</taxon>
        <taxon>Dreissenidae</taxon>
        <taxon>Dreissena</taxon>
    </lineage>
</organism>
<feature type="compositionally biased region" description="Basic and acidic residues" evidence="9">
    <location>
        <begin position="1863"/>
        <end position="1873"/>
    </location>
</feature>
<feature type="compositionally biased region" description="Basic residues" evidence="9">
    <location>
        <begin position="1029"/>
        <end position="1048"/>
    </location>
</feature>
<feature type="compositionally biased region" description="Basic and acidic residues" evidence="9">
    <location>
        <begin position="1298"/>
        <end position="1319"/>
    </location>
</feature>
<reference evidence="13" key="1">
    <citation type="journal article" date="2019" name="bioRxiv">
        <title>The Genome of the Zebra Mussel, Dreissena polymorpha: A Resource for Invasive Species Research.</title>
        <authorList>
            <person name="McCartney M.A."/>
            <person name="Auch B."/>
            <person name="Kono T."/>
            <person name="Mallez S."/>
            <person name="Zhang Y."/>
            <person name="Obille A."/>
            <person name="Becker A."/>
            <person name="Abrahante J.E."/>
            <person name="Garbe J."/>
            <person name="Badalamenti J.P."/>
            <person name="Herman A."/>
            <person name="Mangelson H."/>
            <person name="Liachko I."/>
            <person name="Sullivan S."/>
            <person name="Sone E.D."/>
            <person name="Koren S."/>
            <person name="Silverstein K.A.T."/>
            <person name="Beckman K.B."/>
            <person name="Gohl D.M."/>
        </authorList>
    </citation>
    <scope>NUCLEOTIDE SEQUENCE</scope>
    <source>
        <strain evidence="13">Duluth1</strain>
        <tissue evidence="13">Whole animal</tissue>
    </source>
</reference>
<feature type="compositionally biased region" description="Basic and acidic residues" evidence="9">
    <location>
        <begin position="2789"/>
        <end position="2833"/>
    </location>
</feature>
<dbReference type="InterPro" id="IPR001214">
    <property type="entry name" value="SET_dom"/>
</dbReference>
<feature type="region of interest" description="Disordered" evidence="9">
    <location>
        <begin position="4129"/>
        <end position="4204"/>
    </location>
</feature>
<feature type="compositionally biased region" description="Basic and acidic residues" evidence="9">
    <location>
        <begin position="2926"/>
        <end position="2950"/>
    </location>
</feature>
<comment type="subcellular location">
    <subcellularLocation>
        <location evidence="2">Chromosome</location>
    </subcellularLocation>
    <subcellularLocation>
        <location evidence="1">Nucleus</location>
    </subcellularLocation>
</comment>
<feature type="compositionally biased region" description="Basic and acidic residues" evidence="9">
    <location>
        <begin position="307"/>
        <end position="317"/>
    </location>
</feature>
<feature type="compositionally biased region" description="Basic residues" evidence="9">
    <location>
        <begin position="1680"/>
        <end position="1696"/>
    </location>
</feature>
<feature type="compositionally biased region" description="Basic and acidic residues" evidence="9">
    <location>
        <begin position="1106"/>
        <end position="1117"/>
    </location>
</feature>
<feature type="compositionally biased region" description="Polar residues" evidence="9">
    <location>
        <begin position="4720"/>
        <end position="4730"/>
    </location>
</feature>
<accession>A0A9D4DPQ0</accession>
<proteinExistence type="predicted"/>
<feature type="compositionally biased region" description="Acidic residues" evidence="9">
    <location>
        <begin position="1"/>
        <end position="12"/>
    </location>
</feature>
<feature type="compositionally biased region" description="Basic and acidic residues" evidence="9">
    <location>
        <begin position="1423"/>
        <end position="1448"/>
    </location>
</feature>
<feature type="compositionally biased region" description="Acidic residues" evidence="9">
    <location>
        <begin position="341"/>
        <end position="359"/>
    </location>
</feature>
<feature type="region of interest" description="Disordered" evidence="9">
    <location>
        <begin position="1"/>
        <end position="106"/>
    </location>
</feature>
<feature type="coiled-coil region" evidence="8">
    <location>
        <begin position="4445"/>
        <end position="4482"/>
    </location>
</feature>
<evidence type="ECO:0000256" key="4">
    <source>
        <dbReference type="ARBA" id="ARBA00022603"/>
    </source>
</evidence>
<feature type="region of interest" description="Disordered" evidence="9">
    <location>
        <begin position="922"/>
        <end position="948"/>
    </location>
</feature>
<evidence type="ECO:0000259" key="12">
    <source>
        <dbReference type="PROSITE" id="PS51215"/>
    </source>
</evidence>
<feature type="compositionally biased region" description="Basic and acidic residues" evidence="9">
    <location>
        <begin position="376"/>
        <end position="393"/>
    </location>
</feature>
<evidence type="ECO:0000259" key="10">
    <source>
        <dbReference type="PROSITE" id="PS50280"/>
    </source>
</evidence>